<dbReference type="Proteomes" id="UP000700908">
    <property type="component" value="Unassembled WGS sequence"/>
</dbReference>
<evidence type="ECO:0000256" key="6">
    <source>
        <dbReference type="ARBA" id="ARBA00023136"/>
    </source>
</evidence>
<dbReference type="InterPro" id="IPR011527">
    <property type="entry name" value="ABC1_TM_dom"/>
</dbReference>
<dbReference type="PROSITE" id="PS50929">
    <property type="entry name" value="ABC_TM1F"/>
    <property type="match status" value="1"/>
</dbReference>
<dbReference type="PANTHER" id="PTHR24221:SF397">
    <property type="entry name" value="ABC TRANSPORTER, ATP-BINDING TRANSMEMBRANE PROTEIN"/>
    <property type="match status" value="1"/>
</dbReference>
<keyword evidence="3" id="KW-0547">Nucleotide-binding</keyword>
<evidence type="ECO:0000259" key="9">
    <source>
        <dbReference type="PROSITE" id="PS50929"/>
    </source>
</evidence>
<evidence type="ECO:0000313" key="11">
    <source>
        <dbReference type="Proteomes" id="UP000700908"/>
    </source>
</evidence>
<evidence type="ECO:0000313" key="10">
    <source>
        <dbReference type="EMBL" id="MBY4798173.1"/>
    </source>
</evidence>
<gene>
    <name evidence="10" type="ORF">K6V98_07425</name>
</gene>
<feature type="transmembrane region" description="Helical" evidence="7">
    <location>
        <begin position="257"/>
        <end position="277"/>
    </location>
</feature>
<comment type="subcellular location">
    <subcellularLocation>
        <location evidence="1">Cell membrane</location>
        <topology evidence="1">Multi-pass membrane protein</topology>
    </subcellularLocation>
</comment>
<feature type="domain" description="ABC transmembrane type-1" evidence="9">
    <location>
        <begin position="26"/>
        <end position="247"/>
    </location>
</feature>
<dbReference type="RefSeq" id="WP_222199895.1">
    <property type="nucleotide sequence ID" value="NZ_JAIMFO010000008.1"/>
</dbReference>
<feature type="domain" description="ABC transporter" evidence="8">
    <location>
        <begin position="347"/>
        <end position="582"/>
    </location>
</feature>
<dbReference type="InterPro" id="IPR017871">
    <property type="entry name" value="ABC_transporter-like_CS"/>
</dbReference>
<dbReference type="InterPro" id="IPR039421">
    <property type="entry name" value="Type_1_exporter"/>
</dbReference>
<dbReference type="InterPro" id="IPR003593">
    <property type="entry name" value="AAA+_ATPase"/>
</dbReference>
<dbReference type="InterPro" id="IPR003439">
    <property type="entry name" value="ABC_transporter-like_ATP-bd"/>
</dbReference>
<evidence type="ECO:0000256" key="2">
    <source>
        <dbReference type="ARBA" id="ARBA00022692"/>
    </source>
</evidence>
<feature type="transmembrane region" description="Helical" evidence="7">
    <location>
        <begin position="68"/>
        <end position="95"/>
    </location>
</feature>
<protein>
    <submittedName>
        <fullName evidence="10">ABC transporter ATP-binding protein/permease</fullName>
    </submittedName>
</protein>
<evidence type="ECO:0000259" key="8">
    <source>
        <dbReference type="PROSITE" id="PS50893"/>
    </source>
</evidence>
<dbReference type="PROSITE" id="PS00211">
    <property type="entry name" value="ABC_TRANSPORTER_1"/>
    <property type="match status" value="1"/>
</dbReference>
<dbReference type="Gene3D" id="3.40.50.300">
    <property type="entry name" value="P-loop containing nucleotide triphosphate hydrolases"/>
    <property type="match status" value="1"/>
</dbReference>
<dbReference type="Pfam" id="PF00664">
    <property type="entry name" value="ABC_membrane"/>
    <property type="match status" value="1"/>
</dbReference>
<keyword evidence="4 10" id="KW-0067">ATP-binding</keyword>
<sequence length="610" mass="65969">MKGKKERGSISQLLDYAGERRPFAYLGCALSAISMLLGMGPYICIWFVAKELLAVAPQWEMAAGCTQYGWLALLFSAASLIVYLIALLCTHLAAFKTASNMRRRSAEHLLEVPLGYFESHASGALRRTIDGCAGETETLLAHNLPDAAGSITLILGMFVTFAIFDWRLGLACFVSIVISLIGISMMMGGTGAAFMQRYEDSLVAMNKTGTEYVRGIPVLKVFQQTVFSFRVFHESINAYSEIAREYAVDYCRVPQSVAVTAINGVVIFLIPTVLFLAPDEQDLGLFLANLTFYAVFSAIIPTSMLRLMFLGKMTQMAGVSLERVSAVVHAPVLSQAAHTETMQDNGIVFDHVSYTYEGATNPALSDLSFEIEPASTVALVGPSGGGKTTCASLVPRFWDPDEGRVLVGGADVRNLDQSQLMDSVAFVFQGNRLFRTSLLENVRAAKPGATREEVVQALSAARCEDIVAKLPDGLDTPLGAGGAHLSGGEIQRVLLARAILKDAPIVVLDEATAFADPENELLIQEAMSKLAAGRTVLMIAHRLSTVVRADKIIVIDQGRVRESGSHHELLAQDGLYARMWADYERAATWRIARSSKQATTQPVQPAGGVA</sequence>
<dbReference type="Pfam" id="PF00005">
    <property type="entry name" value="ABC_tran"/>
    <property type="match status" value="1"/>
</dbReference>
<feature type="transmembrane region" description="Helical" evidence="7">
    <location>
        <begin position="283"/>
        <end position="305"/>
    </location>
</feature>
<evidence type="ECO:0000256" key="5">
    <source>
        <dbReference type="ARBA" id="ARBA00022989"/>
    </source>
</evidence>
<organism evidence="10 11">
    <name type="scientific">Collinsella ureilytica</name>
    <dbReference type="NCBI Taxonomy" id="2869515"/>
    <lineage>
        <taxon>Bacteria</taxon>
        <taxon>Bacillati</taxon>
        <taxon>Actinomycetota</taxon>
        <taxon>Coriobacteriia</taxon>
        <taxon>Coriobacteriales</taxon>
        <taxon>Coriobacteriaceae</taxon>
        <taxon>Collinsella</taxon>
    </lineage>
</organism>
<accession>A0ABS7MM88</accession>
<dbReference type="InterPro" id="IPR027417">
    <property type="entry name" value="P-loop_NTPase"/>
</dbReference>
<name>A0ABS7MM88_9ACTN</name>
<keyword evidence="2 7" id="KW-0812">Transmembrane</keyword>
<feature type="transmembrane region" description="Helical" evidence="7">
    <location>
        <begin position="170"/>
        <end position="195"/>
    </location>
</feature>
<dbReference type="EMBL" id="JAIMFO010000008">
    <property type="protein sequence ID" value="MBY4798173.1"/>
    <property type="molecule type" value="Genomic_DNA"/>
</dbReference>
<keyword evidence="11" id="KW-1185">Reference proteome</keyword>
<evidence type="ECO:0000256" key="1">
    <source>
        <dbReference type="ARBA" id="ARBA00004651"/>
    </source>
</evidence>
<dbReference type="GO" id="GO:0005524">
    <property type="term" value="F:ATP binding"/>
    <property type="evidence" value="ECO:0007669"/>
    <property type="project" value="UniProtKB-KW"/>
</dbReference>
<keyword evidence="5 7" id="KW-1133">Transmembrane helix</keyword>
<dbReference type="PROSITE" id="PS50893">
    <property type="entry name" value="ABC_TRANSPORTER_2"/>
    <property type="match status" value="1"/>
</dbReference>
<dbReference type="SMART" id="SM00382">
    <property type="entry name" value="AAA"/>
    <property type="match status" value="1"/>
</dbReference>
<keyword evidence="6 7" id="KW-0472">Membrane</keyword>
<reference evidence="10 11" key="1">
    <citation type="submission" date="2021-08" db="EMBL/GenBank/DDBJ databases">
        <title>Collinsella faecalis sp. nov. isolated from swine faeces.</title>
        <authorList>
            <person name="Oh B.S."/>
            <person name="Lee J.H."/>
        </authorList>
    </citation>
    <scope>NUCLEOTIDE SEQUENCE [LARGE SCALE GENOMIC DNA]</scope>
    <source>
        <strain evidence="10 11">AGMB00827</strain>
    </source>
</reference>
<evidence type="ECO:0000256" key="4">
    <source>
        <dbReference type="ARBA" id="ARBA00022840"/>
    </source>
</evidence>
<dbReference type="Gene3D" id="1.20.1560.10">
    <property type="entry name" value="ABC transporter type 1, transmembrane domain"/>
    <property type="match status" value="1"/>
</dbReference>
<proteinExistence type="predicted"/>
<comment type="caution">
    <text evidence="10">The sequence shown here is derived from an EMBL/GenBank/DDBJ whole genome shotgun (WGS) entry which is preliminary data.</text>
</comment>
<dbReference type="SUPFAM" id="SSF52540">
    <property type="entry name" value="P-loop containing nucleoside triphosphate hydrolases"/>
    <property type="match status" value="1"/>
</dbReference>
<dbReference type="InterPro" id="IPR036640">
    <property type="entry name" value="ABC1_TM_sf"/>
</dbReference>
<dbReference type="PANTHER" id="PTHR24221">
    <property type="entry name" value="ATP-BINDING CASSETTE SUB-FAMILY B"/>
    <property type="match status" value="1"/>
</dbReference>
<evidence type="ECO:0000256" key="7">
    <source>
        <dbReference type="SAM" id="Phobius"/>
    </source>
</evidence>
<evidence type="ECO:0000256" key="3">
    <source>
        <dbReference type="ARBA" id="ARBA00022741"/>
    </source>
</evidence>
<dbReference type="SUPFAM" id="SSF90123">
    <property type="entry name" value="ABC transporter transmembrane region"/>
    <property type="match status" value="1"/>
</dbReference>
<feature type="transmembrane region" description="Helical" evidence="7">
    <location>
        <begin position="23"/>
        <end position="48"/>
    </location>
</feature>